<sequence length="248" mass="26028">MGKFSMGRAGESAADLGLKYHGPTLILAGGRSEFVKASHVKEIRKMFPQFMIRAIRQGGHFVHVDAPSETKRDVTLYLDRLPALRMKQPDRAATPTAAAAGRLSTDQGGAAPAVPEEDYYLLPVDSHRPLFAGARQGGAELHRQVVAATQASHGAGGAGADDLGAPDDLWGGLRLPGPAAVESQWGPAAADALGHSEADDYLVGVGGERTTDPQSVTALGNESRWGGSDDDSPILSTSLAVEQEQQQQ</sequence>
<organism evidence="4">
    <name type="scientific">Heterosigma akashiwo</name>
    <name type="common">Chromophytic alga</name>
    <name type="synonym">Heterosigma carterae</name>
    <dbReference type="NCBI Taxonomy" id="2829"/>
    <lineage>
        <taxon>Eukaryota</taxon>
        <taxon>Sar</taxon>
        <taxon>Stramenopiles</taxon>
        <taxon>Ochrophyta</taxon>
        <taxon>Raphidophyceae</taxon>
        <taxon>Chattonellales</taxon>
        <taxon>Chattonellaceae</taxon>
        <taxon>Heterosigma</taxon>
    </lineage>
</organism>
<dbReference type="AlphaFoldDB" id="A0A7S4DD37"/>
<protein>
    <recommendedName>
        <fullName evidence="5">AB hydrolase-1 domain-containing protein</fullName>
    </recommendedName>
</protein>
<gene>
    <name evidence="4" type="ORF">HAKA00212_LOCUS20892</name>
</gene>
<reference evidence="4" key="1">
    <citation type="submission" date="2021-01" db="EMBL/GenBank/DDBJ databases">
        <authorList>
            <person name="Corre E."/>
            <person name="Pelletier E."/>
            <person name="Niang G."/>
            <person name="Scheremetjew M."/>
            <person name="Finn R."/>
            <person name="Kale V."/>
            <person name="Holt S."/>
            <person name="Cochrane G."/>
            <person name="Meng A."/>
            <person name="Brown T."/>
            <person name="Cohen L."/>
        </authorList>
    </citation>
    <scope>NUCLEOTIDE SEQUENCE</scope>
    <source>
        <strain evidence="4">CCMP3107</strain>
    </source>
</reference>
<dbReference type="InterPro" id="IPR029058">
    <property type="entry name" value="AB_hydrolase_fold"/>
</dbReference>
<dbReference type="PANTHER" id="PTHR46118">
    <property type="entry name" value="PROTEIN ABHD11"/>
    <property type="match status" value="1"/>
</dbReference>
<feature type="region of interest" description="Disordered" evidence="3">
    <location>
        <begin position="203"/>
        <end position="234"/>
    </location>
</feature>
<dbReference type="GO" id="GO:0016787">
    <property type="term" value="F:hydrolase activity"/>
    <property type="evidence" value="ECO:0007669"/>
    <property type="project" value="UniProtKB-KW"/>
</dbReference>
<accession>A0A7S4DD37</accession>
<comment type="similarity">
    <text evidence="1">Belongs to the AB hydrolase superfamily.</text>
</comment>
<name>A0A7S4DD37_HETAK</name>
<proteinExistence type="inferred from homology"/>
<evidence type="ECO:0000256" key="3">
    <source>
        <dbReference type="SAM" id="MobiDB-lite"/>
    </source>
</evidence>
<evidence type="ECO:0000256" key="2">
    <source>
        <dbReference type="ARBA" id="ARBA00022801"/>
    </source>
</evidence>
<evidence type="ECO:0008006" key="5">
    <source>
        <dbReference type="Google" id="ProtNLM"/>
    </source>
</evidence>
<evidence type="ECO:0000313" key="4">
    <source>
        <dbReference type="EMBL" id="CAE0642036.1"/>
    </source>
</evidence>
<dbReference type="PANTHER" id="PTHR46118:SF4">
    <property type="entry name" value="PROTEIN ABHD11"/>
    <property type="match status" value="1"/>
</dbReference>
<dbReference type="SUPFAM" id="SSF53474">
    <property type="entry name" value="alpha/beta-Hydrolases"/>
    <property type="match status" value="1"/>
</dbReference>
<dbReference type="EMBL" id="HBIU01046515">
    <property type="protein sequence ID" value="CAE0642036.1"/>
    <property type="molecule type" value="Transcribed_RNA"/>
</dbReference>
<feature type="region of interest" description="Disordered" evidence="3">
    <location>
        <begin position="89"/>
        <end position="109"/>
    </location>
</feature>
<dbReference type="Gene3D" id="3.40.50.1820">
    <property type="entry name" value="alpha/beta hydrolase"/>
    <property type="match status" value="1"/>
</dbReference>
<evidence type="ECO:0000256" key="1">
    <source>
        <dbReference type="ARBA" id="ARBA00008645"/>
    </source>
</evidence>
<keyword evidence="2" id="KW-0378">Hydrolase</keyword>